<evidence type="ECO:0000256" key="1">
    <source>
        <dbReference type="ARBA" id="ARBA00009437"/>
    </source>
</evidence>
<dbReference type="PROSITE" id="PS50931">
    <property type="entry name" value="HTH_LYSR"/>
    <property type="match status" value="1"/>
</dbReference>
<proteinExistence type="inferred from homology"/>
<organism evidence="9 10">
    <name type="scientific">Catellatospora bangladeshensis</name>
    <dbReference type="NCBI Taxonomy" id="310355"/>
    <lineage>
        <taxon>Bacteria</taxon>
        <taxon>Bacillati</taxon>
        <taxon>Actinomycetota</taxon>
        <taxon>Actinomycetes</taxon>
        <taxon>Micromonosporales</taxon>
        <taxon>Micromonosporaceae</taxon>
        <taxon>Catellatospora</taxon>
    </lineage>
</organism>
<dbReference type="FunFam" id="1.10.10.10:FF:000456">
    <property type="entry name" value="LysR family transcriptional regulator ArgP"/>
    <property type="match status" value="1"/>
</dbReference>
<name>A0A8J3JQK7_9ACTN</name>
<evidence type="ECO:0000256" key="7">
    <source>
        <dbReference type="ARBA" id="ARBA00074218"/>
    </source>
</evidence>
<dbReference type="Pfam" id="PF03466">
    <property type="entry name" value="LysR_substrate"/>
    <property type="match status" value="1"/>
</dbReference>
<dbReference type="PANTHER" id="PTHR30579">
    <property type="entry name" value="TRANSCRIPTIONAL REGULATOR"/>
    <property type="match status" value="1"/>
</dbReference>
<dbReference type="InterPro" id="IPR036390">
    <property type="entry name" value="WH_DNA-bd_sf"/>
</dbReference>
<dbReference type="GO" id="GO:0003677">
    <property type="term" value="F:DNA binding"/>
    <property type="evidence" value="ECO:0007669"/>
    <property type="project" value="UniProtKB-KW"/>
</dbReference>
<dbReference type="InterPro" id="IPR036388">
    <property type="entry name" value="WH-like_DNA-bd_sf"/>
</dbReference>
<evidence type="ECO:0000256" key="3">
    <source>
        <dbReference type="ARBA" id="ARBA00023015"/>
    </source>
</evidence>
<evidence type="ECO:0000256" key="2">
    <source>
        <dbReference type="ARBA" id="ARBA00022491"/>
    </source>
</evidence>
<dbReference type="InterPro" id="IPR050176">
    <property type="entry name" value="LTTR"/>
</dbReference>
<comment type="caution">
    <text evidence="9">The sequence shown here is derived from an EMBL/GenBank/DDBJ whole genome shotgun (WGS) entry which is preliminary data.</text>
</comment>
<dbReference type="EMBL" id="BONF01000014">
    <property type="protein sequence ID" value="GIF81429.1"/>
    <property type="molecule type" value="Genomic_DNA"/>
</dbReference>
<keyword evidence="6" id="KW-0804">Transcription</keyword>
<dbReference type="Gene3D" id="3.40.190.290">
    <property type="match status" value="1"/>
</dbReference>
<dbReference type="Gene3D" id="1.10.10.10">
    <property type="entry name" value="Winged helix-like DNA-binding domain superfamily/Winged helix DNA-binding domain"/>
    <property type="match status" value="1"/>
</dbReference>
<evidence type="ECO:0000256" key="6">
    <source>
        <dbReference type="ARBA" id="ARBA00023163"/>
    </source>
</evidence>
<evidence type="ECO:0000313" key="10">
    <source>
        <dbReference type="Proteomes" id="UP000601223"/>
    </source>
</evidence>
<keyword evidence="3" id="KW-0805">Transcription regulation</keyword>
<keyword evidence="10" id="KW-1185">Reference proteome</keyword>
<evidence type="ECO:0000256" key="4">
    <source>
        <dbReference type="ARBA" id="ARBA00023125"/>
    </source>
</evidence>
<comment type="similarity">
    <text evidence="1">Belongs to the LysR transcriptional regulatory family.</text>
</comment>
<dbReference type="AlphaFoldDB" id="A0A8J3JQK7"/>
<protein>
    <recommendedName>
        <fullName evidence="7">HTH-type transcriptional regulator LysG</fullName>
    </recommendedName>
</protein>
<reference evidence="9 10" key="1">
    <citation type="submission" date="2021-01" db="EMBL/GenBank/DDBJ databases">
        <title>Whole genome shotgun sequence of Catellatospora bangladeshensis NBRC 107357.</title>
        <authorList>
            <person name="Komaki H."/>
            <person name="Tamura T."/>
        </authorList>
    </citation>
    <scope>NUCLEOTIDE SEQUENCE [LARGE SCALE GENOMIC DNA]</scope>
    <source>
        <strain evidence="9 10">NBRC 107357</strain>
    </source>
</reference>
<dbReference type="SUPFAM" id="SSF53850">
    <property type="entry name" value="Periplasmic binding protein-like II"/>
    <property type="match status" value="1"/>
</dbReference>
<evidence type="ECO:0000256" key="5">
    <source>
        <dbReference type="ARBA" id="ARBA00023159"/>
    </source>
</evidence>
<dbReference type="InterPro" id="IPR017685">
    <property type="entry name" value="ArgP"/>
</dbReference>
<dbReference type="Proteomes" id="UP000601223">
    <property type="component" value="Unassembled WGS sequence"/>
</dbReference>
<dbReference type="InterPro" id="IPR005119">
    <property type="entry name" value="LysR_subst-bd"/>
</dbReference>
<dbReference type="SUPFAM" id="SSF46785">
    <property type="entry name" value="Winged helix' DNA-binding domain"/>
    <property type="match status" value="1"/>
</dbReference>
<dbReference type="NCBIfam" id="NF002964">
    <property type="entry name" value="PRK03635.1"/>
    <property type="match status" value="1"/>
</dbReference>
<dbReference type="NCBIfam" id="TIGR03298">
    <property type="entry name" value="argP"/>
    <property type="match status" value="1"/>
</dbReference>
<dbReference type="Pfam" id="PF00126">
    <property type="entry name" value="HTH_1"/>
    <property type="match status" value="1"/>
</dbReference>
<evidence type="ECO:0000259" key="8">
    <source>
        <dbReference type="PROSITE" id="PS50931"/>
    </source>
</evidence>
<keyword evidence="4" id="KW-0238">DNA-binding</keyword>
<dbReference type="InterPro" id="IPR000847">
    <property type="entry name" value="LysR_HTH_N"/>
</dbReference>
<sequence length="295" mass="31813">MSLDSAQLETFAAVVREGSFDAAARALNVTPSAVSQRIKALEEAVGQVLVRRVKPCQATEAGEPLLRLAGQLALLEREALGAAHGAQGAAWTRAAIVVNADSLATWFMPALAALPPELRLMFDVHQDDQDYSADLLRSGTVMAAVTSQHVPVQGCRVQRLGAMDYIAVAAPAFHDAWFAGGVTGEALAVAPTVLLNRKDQLQHRFMRTVTRRELDPPIHYIPAVAAFDEAIRLGLGWALVPERFAGPDLAAGRYRELVPGRRVSVPLYWQHWRLESVVLTALTDAVRTTAAAALS</sequence>
<dbReference type="PANTHER" id="PTHR30579:SF2">
    <property type="entry name" value="HTH-TYPE TRANSCRIPTIONAL REGULATOR ARGP"/>
    <property type="match status" value="1"/>
</dbReference>
<feature type="domain" description="HTH lysR-type" evidence="8">
    <location>
        <begin position="3"/>
        <end position="59"/>
    </location>
</feature>
<accession>A0A8J3JQK7</accession>
<evidence type="ECO:0000313" key="9">
    <source>
        <dbReference type="EMBL" id="GIF81429.1"/>
    </source>
</evidence>
<gene>
    <name evidence="9" type="ORF">Cba03nite_27780</name>
</gene>
<keyword evidence="5" id="KW-0010">Activator</keyword>
<dbReference type="NCBIfam" id="NF009888">
    <property type="entry name" value="PRK13348.1"/>
    <property type="match status" value="1"/>
</dbReference>
<keyword evidence="2" id="KW-0678">Repressor</keyword>
<dbReference type="GO" id="GO:0003700">
    <property type="term" value="F:DNA-binding transcription factor activity"/>
    <property type="evidence" value="ECO:0007669"/>
    <property type="project" value="InterPro"/>
</dbReference>